<name>A0A9D1J125_9FIRM</name>
<dbReference type="EMBL" id="DVHF01000049">
    <property type="protein sequence ID" value="HIR56843.1"/>
    <property type="molecule type" value="Genomic_DNA"/>
</dbReference>
<gene>
    <name evidence="1" type="ORF">IAA54_04180</name>
</gene>
<accession>A0A9D1J125</accession>
<protein>
    <submittedName>
        <fullName evidence="1">Uncharacterized protein</fullName>
    </submittedName>
</protein>
<dbReference type="AlphaFoldDB" id="A0A9D1J125"/>
<evidence type="ECO:0000313" key="1">
    <source>
        <dbReference type="EMBL" id="HIR56843.1"/>
    </source>
</evidence>
<organism evidence="1 2">
    <name type="scientific">Candidatus Gallacutalibacter pullicola</name>
    <dbReference type="NCBI Taxonomy" id="2840830"/>
    <lineage>
        <taxon>Bacteria</taxon>
        <taxon>Bacillati</taxon>
        <taxon>Bacillota</taxon>
        <taxon>Clostridia</taxon>
        <taxon>Eubacteriales</taxon>
        <taxon>Candidatus Gallacutalibacter</taxon>
    </lineage>
</organism>
<evidence type="ECO:0000313" key="2">
    <source>
        <dbReference type="Proteomes" id="UP000886785"/>
    </source>
</evidence>
<reference evidence="1" key="1">
    <citation type="submission" date="2020-10" db="EMBL/GenBank/DDBJ databases">
        <authorList>
            <person name="Gilroy R."/>
        </authorList>
    </citation>
    <scope>NUCLEOTIDE SEQUENCE</scope>
    <source>
        <strain evidence="1">ChiSjej1B19-7085</strain>
    </source>
</reference>
<proteinExistence type="predicted"/>
<comment type="caution">
    <text evidence="1">The sequence shown here is derived from an EMBL/GenBank/DDBJ whole genome shotgun (WGS) entry which is preliminary data.</text>
</comment>
<dbReference type="Proteomes" id="UP000886785">
    <property type="component" value="Unassembled WGS sequence"/>
</dbReference>
<sequence length="148" mass="16905">MSRWQKIASQNDIDELLNFYVGFHDSCLVSANYRSGAFVDEKGAMGNGDADQHELLVVFHSQWKPRIELCFTGLRQFHLAGWQDNYFCDIFGAHLSFYDSLLPGTPSRVIVWSDNESFDVQNLASAIHEPSDTYIVANALKWRVIDKQ</sequence>
<reference evidence="1" key="2">
    <citation type="journal article" date="2021" name="PeerJ">
        <title>Extensive microbial diversity within the chicken gut microbiome revealed by metagenomics and culture.</title>
        <authorList>
            <person name="Gilroy R."/>
            <person name="Ravi A."/>
            <person name="Getino M."/>
            <person name="Pursley I."/>
            <person name="Horton D.L."/>
            <person name="Alikhan N.F."/>
            <person name="Baker D."/>
            <person name="Gharbi K."/>
            <person name="Hall N."/>
            <person name="Watson M."/>
            <person name="Adriaenssens E.M."/>
            <person name="Foster-Nyarko E."/>
            <person name="Jarju S."/>
            <person name="Secka A."/>
            <person name="Antonio M."/>
            <person name="Oren A."/>
            <person name="Chaudhuri R.R."/>
            <person name="La Ragione R."/>
            <person name="Hildebrand F."/>
            <person name="Pallen M.J."/>
        </authorList>
    </citation>
    <scope>NUCLEOTIDE SEQUENCE</scope>
    <source>
        <strain evidence="1">ChiSjej1B19-7085</strain>
    </source>
</reference>